<protein>
    <submittedName>
        <fullName evidence="9">Cytochrome c-type biogenesis protein CcsA/ResC</fullName>
    </submittedName>
</protein>
<dbReference type="NCBIfam" id="TIGR03144">
    <property type="entry name" value="cytochr_II_ccsB"/>
    <property type="match status" value="1"/>
</dbReference>
<evidence type="ECO:0000256" key="4">
    <source>
        <dbReference type="ARBA" id="ARBA00022989"/>
    </source>
</evidence>
<reference evidence="9 10" key="1">
    <citation type="journal article" date="2014" name="Genome Announc.">
        <title>Draft Genome Sequence of Kocuria palustris PEL.</title>
        <authorList>
            <person name="Sharma G."/>
            <person name="Khatri I."/>
            <person name="Subramanian S."/>
        </authorList>
    </citation>
    <scope>NUCLEOTIDE SEQUENCE [LARGE SCALE GENOMIC DNA]</scope>
    <source>
        <strain evidence="9 10">PEL</strain>
    </source>
</reference>
<comment type="subcellular location">
    <subcellularLocation>
        <location evidence="1">Membrane</location>
        <topology evidence="1">Multi-pass membrane protein</topology>
    </subcellularLocation>
</comment>
<evidence type="ECO:0000259" key="8">
    <source>
        <dbReference type="Pfam" id="PF01578"/>
    </source>
</evidence>
<dbReference type="RefSeq" id="WP_006213756.1">
    <property type="nucleotide sequence ID" value="NZ_ANHZ02000004.1"/>
</dbReference>
<feature type="region of interest" description="Disordered" evidence="6">
    <location>
        <begin position="48"/>
        <end position="102"/>
    </location>
</feature>
<gene>
    <name evidence="9" type="ORF">C884_01768</name>
</gene>
<evidence type="ECO:0000256" key="6">
    <source>
        <dbReference type="SAM" id="MobiDB-lite"/>
    </source>
</evidence>
<name>M2YFC8_9MICC</name>
<feature type="transmembrane region" description="Helical" evidence="7">
    <location>
        <begin position="156"/>
        <end position="173"/>
    </location>
</feature>
<evidence type="ECO:0000313" key="9">
    <source>
        <dbReference type="EMBL" id="EME37260.1"/>
    </source>
</evidence>
<feature type="transmembrane region" description="Helical" evidence="7">
    <location>
        <begin position="15"/>
        <end position="33"/>
    </location>
</feature>
<dbReference type="PANTHER" id="PTHR30071">
    <property type="entry name" value="HEME EXPORTER PROTEIN C"/>
    <property type="match status" value="1"/>
</dbReference>
<feature type="transmembrane region" description="Helical" evidence="7">
    <location>
        <begin position="276"/>
        <end position="295"/>
    </location>
</feature>
<feature type="transmembrane region" description="Helical" evidence="7">
    <location>
        <begin position="213"/>
        <end position="238"/>
    </location>
</feature>
<dbReference type="InterPro" id="IPR017562">
    <property type="entry name" value="Cyt_c_biogenesis_CcsA"/>
</dbReference>
<dbReference type="GO" id="GO:0005886">
    <property type="term" value="C:plasma membrane"/>
    <property type="evidence" value="ECO:0007669"/>
    <property type="project" value="TreeGrafter"/>
</dbReference>
<dbReference type="Proteomes" id="UP000009877">
    <property type="component" value="Unassembled WGS sequence"/>
</dbReference>
<feature type="transmembrane region" description="Helical" evidence="7">
    <location>
        <begin position="123"/>
        <end position="144"/>
    </location>
</feature>
<keyword evidence="3" id="KW-0201">Cytochrome c-type biogenesis</keyword>
<keyword evidence="2 7" id="KW-0812">Transmembrane</keyword>
<proteinExistence type="predicted"/>
<sequence length="367" mass="40486">MSTEVNTALGTWSELFMLLAALVYLCVFICFAWDMASHSKTLSEAEKRTAARSSSRSRELVGAGGGATSAAGPEEPERDERNDSGAGNRAGSRRGVSEKLEGQVADSRMGYGTSERRPAARAAIVLMVMAFAIHLVAVVSRAIAAQRVPWGNMYEFSTTSALIIAGIYLIMLIRRDLRFVGVMISGLVTLLLTMATIAYPTPVSPLQPALQSYWLIIHVSIAVASSAIFAVTFTMSILQLIQDRRERRILDGGEPGWAFMRSVPSAKTLENFAYRLNSVGFVFWTFTLAAGAIWARDAWGRYWGWDPKEVWTFVIWVVYAAYLHARATRGWTGTRSAWLSIAGFLCVLFNYFIVNTLFEGLHSYSGL</sequence>
<dbReference type="InterPro" id="IPR002541">
    <property type="entry name" value="Cyt_c_assembly"/>
</dbReference>
<feature type="transmembrane region" description="Helical" evidence="7">
    <location>
        <begin position="337"/>
        <end position="358"/>
    </location>
</feature>
<evidence type="ECO:0000256" key="5">
    <source>
        <dbReference type="ARBA" id="ARBA00023136"/>
    </source>
</evidence>
<feature type="domain" description="Cytochrome c assembly protein" evidence="8">
    <location>
        <begin position="150"/>
        <end position="362"/>
    </location>
</feature>
<comment type="caution">
    <text evidence="9">The sequence shown here is derived from an EMBL/GenBank/DDBJ whole genome shotgun (WGS) entry which is preliminary data.</text>
</comment>
<evidence type="ECO:0000256" key="1">
    <source>
        <dbReference type="ARBA" id="ARBA00004141"/>
    </source>
</evidence>
<dbReference type="AlphaFoldDB" id="M2YFC8"/>
<feature type="compositionally biased region" description="Low complexity" evidence="6">
    <location>
        <begin position="84"/>
        <end position="94"/>
    </location>
</feature>
<evidence type="ECO:0000256" key="2">
    <source>
        <dbReference type="ARBA" id="ARBA00022692"/>
    </source>
</evidence>
<dbReference type="GO" id="GO:0017004">
    <property type="term" value="P:cytochrome complex assembly"/>
    <property type="evidence" value="ECO:0007669"/>
    <property type="project" value="UniProtKB-KW"/>
</dbReference>
<dbReference type="InterPro" id="IPR045062">
    <property type="entry name" value="Cyt_c_biogenesis_CcsA/CcmC"/>
</dbReference>
<accession>M2YFC8</accession>
<organism evidence="9 10">
    <name type="scientific">Kocuria palustris PEL</name>
    <dbReference type="NCBI Taxonomy" id="1236550"/>
    <lineage>
        <taxon>Bacteria</taxon>
        <taxon>Bacillati</taxon>
        <taxon>Actinomycetota</taxon>
        <taxon>Actinomycetes</taxon>
        <taxon>Micrococcales</taxon>
        <taxon>Micrococcaceae</taxon>
        <taxon>Kocuria</taxon>
    </lineage>
</organism>
<dbReference type="Pfam" id="PF01578">
    <property type="entry name" value="Cytochrom_C_asm"/>
    <property type="match status" value="1"/>
</dbReference>
<dbReference type="PANTHER" id="PTHR30071:SF1">
    <property type="entry name" value="CYTOCHROME B_B6 PROTEIN-RELATED"/>
    <property type="match status" value="1"/>
</dbReference>
<evidence type="ECO:0000256" key="3">
    <source>
        <dbReference type="ARBA" id="ARBA00022748"/>
    </source>
</evidence>
<dbReference type="GO" id="GO:0020037">
    <property type="term" value="F:heme binding"/>
    <property type="evidence" value="ECO:0007669"/>
    <property type="project" value="InterPro"/>
</dbReference>
<keyword evidence="4 7" id="KW-1133">Transmembrane helix</keyword>
<evidence type="ECO:0000313" key="10">
    <source>
        <dbReference type="Proteomes" id="UP000009877"/>
    </source>
</evidence>
<feature type="transmembrane region" description="Helical" evidence="7">
    <location>
        <begin position="310"/>
        <end position="325"/>
    </location>
</feature>
<evidence type="ECO:0000256" key="7">
    <source>
        <dbReference type="SAM" id="Phobius"/>
    </source>
</evidence>
<keyword evidence="10" id="KW-1185">Reference proteome</keyword>
<dbReference type="EMBL" id="ANHZ02000004">
    <property type="protein sequence ID" value="EME37260.1"/>
    <property type="molecule type" value="Genomic_DNA"/>
</dbReference>
<dbReference type="STRING" id="71999.KPaMU14_10345"/>
<feature type="transmembrane region" description="Helical" evidence="7">
    <location>
        <begin position="180"/>
        <end position="201"/>
    </location>
</feature>
<keyword evidence="5 7" id="KW-0472">Membrane</keyword>